<dbReference type="Gene3D" id="3.30.450.20">
    <property type="entry name" value="PAS domain"/>
    <property type="match status" value="3"/>
</dbReference>
<dbReference type="InterPro" id="IPR000700">
    <property type="entry name" value="PAS-assoc_C"/>
</dbReference>
<evidence type="ECO:0000256" key="3">
    <source>
        <dbReference type="ARBA" id="ARBA00022553"/>
    </source>
</evidence>
<dbReference type="InterPro" id="IPR035965">
    <property type="entry name" value="PAS-like_dom_sf"/>
</dbReference>
<dbReference type="EC" id="2.7.13.3" evidence="2"/>
<dbReference type="PRINTS" id="PR00344">
    <property type="entry name" value="BCTRLSENSOR"/>
</dbReference>
<evidence type="ECO:0000313" key="13">
    <source>
        <dbReference type="Proteomes" id="UP000182409"/>
    </source>
</evidence>
<keyword evidence="7" id="KW-0067">ATP-binding</keyword>
<dbReference type="InterPro" id="IPR000014">
    <property type="entry name" value="PAS"/>
</dbReference>
<dbReference type="SMART" id="SM00388">
    <property type="entry name" value="HisKA"/>
    <property type="match status" value="1"/>
</dbReference>
<dbReference type="SMART" id="SM00091">
    <property type="entry name" value="PAS"/>
    <property type="match status" value="3"/>
</dbReference>
<dbReference type="EMBL" id="FNSD01000001">
    <property type="protein sequence ID" value="SEC53269.1"/>
    <property type="molecule type" value="Genomic_DNA"/>
</dbReference>
<dbReference type="CDD" id="cd00075">
    <property type="entry name" value="HATPase"/>
    <property type="match status" value="1"/>
</dbReference>
<dbReference type="PROSITE" id="PS50112">
    <property type="entry name" value="PAS"/>
    <property type="match status" value="1"/>
</dbReference>
<accession>A0A1H4TAD1</accession>
<keyword evidence="3" id="KW-0597">Phosphoprotein</keyword>
<dbReference type="SUPFAM" id="SSF55785">
    <property type="entry name" value="PYP-like sensor domain (PAS domain)"/>
    <property type="match status" value="3"/>
</dbReference>
<evidence type="ECO:0000313" key="12">
    <source>
        <dbReference type="EMBL" id="SEC53269.1"/>
    </source>
</evidence>
<dbReference type="GO" id="GO:0000155">
    <property type="term" value="F:phosphorelay sensor kinase activity"/>
    <property type="evidence" value="ECO:0007669"/>
    <property type="project" value="InterPro"/>
</dbReference>
<keyword evidence="8" id="KW-0902">Two-component regulatory system</keyword>
<dbReference type="InterPro" id="IPR005467">
    <property type="entry name" value="His_kinase_dom"/>
</dbReference>
<dbReference type="InterPro" id="IPR013656">
    <property type="entry name" value="PAS_4"/>
</dbReference>
<dbReference type="NCBIfam" id="TIGR00229">
    <property type="entry name" value="sensory_box"/>
    <property type="match status" value="3"/>
</dbReference>
<name>A0A1H4TAD1_9BACT</name>
<keyword evidence="5" id="KW-0547">Nucleotide-binding</keyword>
<feature type="domain" description="PAC" evidence="11">
    <location>
        <begin position="321"/>
        <end position="373"/>
    </location>
</feature>
<evidence type="ECO:0000259" key="9">
    <source>
        <dbReference type="PROSITE" id="PS50109"/>
    </source>
</evidence>
<feature type="domain" description="Histidine kinase" evidence="9">
    <location>
        <begin position="386"/>
        <end position="601"/>
    </location>
</feature>
<dbReference type="Proteomes" id="UP000182409">
    <property type="component" value="Unassembled WGS sequence"/>
</dbReference>
<evidence type="ECO:0000256" key="2">
    <source>
        <dbReference type="ARBA" id="ARBA00012438"/>
    </source>
</evidence>
<dbReference type="GO" id="GO:0005524">
    <property type="term" value="F:ATP binding"/>
    <property type="evidence" value="ECO:0007669"/>
    <property type="project" value="UniProtKB-KW"/>
</dbReference>
<dbReference type="InterPro" id="IPR036097">
    <property type="entry name" value="HisK_dim/P_sf"/>
</dbReference>
<keyword evidence="4" id="KW-0808">Transferase</keyword>
<feature type="domain" description="PAS" evidence="10">
    <location>
        <begin position="5"/>
        <end position="75"/>
    </location>
</feature>
<dbReference type="CDD" id="cd00082">
    <property type="entry name" value="HisKA"/>
    <property type="match status" value="1"/>
</dbReference>
<evidence type="ECO:0000259" key="11">
    <source>
        <dbReference type="PROSITE" id="PS50113"/>
    </source>
</evidence>
<organism evidence="12 13">
    <name type="scientific">Terriglobus roseus</name>
    <dbReference type="NCBI Taxonomy" id="392734"/>
    <lineage>
        <taxon>Bacteria</taxon>
        <taxon>Pseudomonadati</taxon>
        <taxon>Acidobacteriota</taxon>
        <taxon>Terriglobia</taxon>
        <taxon>Terriglobales</taxon>
        <taxon>Acidobacteriaceae</taxon>
        <taxon>Terriglobus</taxon>
    </lineage>
</organism>
<dbReference type="SMART" id="SM00387">
    <property type="entry name" value="HATPase_c"/>
    <property type="match status" value="1"/>
</dbReference>
<dbReference type="InterPro" id="IPR036890">
    <property type="entry name" value="HATPase_C_sf"/>
</dbReference>
<protein>
    <recommendedName>
        <fullName evidence="2">histidine kinase</fullName>
        <ecNumber evidence="2">2.7.13.3</ecNumber>
    </recommendedName>
</protein>
<dbReference type="Pfam" id="PF02518">
    <property type="entry name" value="HATPase_c"/>
    <property type="match status" value="1"/>
</dbReference>
<sequence>MPADIRDDLRYMLDHLPDGVIFLDEEWRITYANEQARRISRIRPEHLNSKSHWELYPATVGTEQERKYHRVMHERTTEELEFYYEPFEVWIKLRALPIASGIAVYYQDVTELRNSQRAAELAAARLRQVFDVTSDAIVTLNREWRYTFVNRRAKDLLGSGDELLDQTVWHFFPETVYPGSPYVENFYRTMVQREATIFEAYYPEPLNKWLRLECQPSEEGIAIFFRDITQSKKFEHALRAQQAETERQRAELEAIYRTAPVGLILFEPTELRYARINDRQAEMMGLPREAVIGRRVEEIVKSPVALENLRKVAQGGVVTDFTYETGFIGRPGESQAFNVNYSPVFDEDGKVRAISVAALDVTQLRKAERALIQSEKLAAVGRLASSISHEINNPLEAVTNLLYLIATDAALPESLKTYVHAAQDELSRVSQIATQTLRFHRQSNKPTEVTPAQLVDAVLNLFAGRLSNSGIHVEASYATATKILCFENDIRQVLNNLIANAIDAMRTGGRLVIRAHDARHRMLGTPGIRIIVADNGSGMSAETQRRLFEPFYTTKDLNGTGLGLWISKEIVERHGGELNVRSTQEPQRQGTVFSLFLPLERRSVKREESPVARIPA</sequence>
<evidence type="ECO:0000259" key="10">
    <source>
        <dbReference type="PROSITE" id="PS50112"/>
    </source>
</evidence>
<dbReference type="AlphaFoldDB" id="A0A1H4TAD1"/>
<evidence type="ECO:0000256" key="4">
    <source>
        <dbReference type="ARBA" id="ARBA00022679"/>
    </source>
</evidence>
<proteinExistence type="predicted"/>
<dbReference type="Gene3D" id="3.30.565.10">
    <property type="entry name" value="Histidine kinase-like ATPase, C-terminal domain"/>
    <property type="match status" value="1"/>
</dbReference>
<keyword evidence="6" id="KW-0418">Kinase</keyword>
<dbReference type="CDD" id="cd00130">
    <property type="entry name" value="PAS"/>
    <property type="match status" value="3"/>
</dbReference>
<evidence type="ECO:0000256" key="5">
    <source>
        <dbReference type="ARBA" id="ARBA00022741"/>
    </source>
</evidence>
<dbReference type="SUPFAM" id="SSF55874">
    <property type="entry name" value="ATPase domain of HSP90 chaperone/DNA topoisomerase II/histidine kinase"/>
    <property type="match status" value="1"/>
</dbReference>
<reference evidence="12 13" key="1">
    <citation type="submission" date="2016-10" db="EMBL/GenBank/DDBJ databases">
        <authorList>
            <person name="de Groot N.N."/>
        </authorList>
    </citation>
    <scope>NUCLEOTIDE SEQUENCE [LARGE SCALE GENOMIC DNA]</scope>
    <source>
        <strain evidence="12 13">AB35.6</strain>
    </source>
</reference>
<dbReference type="SUPFAM" id="SSF47384">
    <property type="entry name" value="Homodimeric domain of signal transducing histidine kinase"/>
    <property type="match status" value="1"/>
</dbReference>
<evidence type="ECO:0000256" key="8">
    <source>
        <dbReference type="ARBA" id="ARBA00023012"/>
    </source>
</evidence>
<dbReference type="PANTHER" id="PTHR43065:SF10">
    <property type="entry name" value="PEROXIDE STRESS-ACTIVATED HISTIDINE KINASE MAK3"/>
    <property type="match status" value="1"/>
</dbReference>
<comment type="catalytic activity">
    <reaction evidence="1">
        <text>ATP + protein L-histidine = ADP + protein N-phospho-L-histidine.</text>
        <dbReference type="EC" id="2.7.13.3"/>
    </reaction>
</comment>
<dbReference type="Gene3D" id="1.10.287.130">
    <property type="match status" value="1"/>
</dbReference>
<gene>
    <name evidence="12" type="ORF">SAMN05443244_3692</name>
</gene>
<evidence type="ECO:0000256" key="6">
    <source>
        <dbReference type="ARBA" id="ARBA00022777"/>
    </source>
</evidence>
<dbReference type="PROSITE" id="PS50113">
    <property type="entry name" value="PAC"/>
    <property type="match status" value="1"/>
</dbReference>
<dbReference type="Pfam" id="PF00512">
    <property type="entry name" value="HisKA"/>
    <property type="match status" value="1"/>
</dbReference>
<dbReference type="PANTHER" id="PTHR43065">
    <property type="entry name" value="SENSOR HISTIDINE KINASE"/>
    <property type="match status" value="1"/>
</dbReference>
<dbReference type="InterPro" id="IPR003594">
    <property type="entry name" value="HATPase_dom"/>
</dbReference>
<dbReference type="PROSITE" id="PS50109">
    <property type="entry name" value="HIS_KIN"/>
    <property type="match status" value="1"/>
</dbReference>
<evidence type="ECO:0000256" key="7">
    <source>
        <dbReference type="ARBA" id="ARBA00022840"/>
    </source>
</evidence>
<evidence type="ECO:0000256" key="1">
    <source>
        <dbReference type="ARBA" id="ARBA00000085"/>
    </source>
</evidence>
<dbReference type="InterPro" id="IPR004358">
    <property type="entry name" value="Sig_transdc_His_kin-like_C"/>
</dbReference>
<dbReference type="InterPro" id="IPR003661">
    <property type="entry name" value="HisK_dim/P_dom"/>
</dbReference>
<dbReference type="Pfam" id="PF08448">
    <property type="entry name" value="PAS_4"/>
    <property type="match status" value="3"/>
</dbReference>